<evidence type="ECO:0000256" key="3">
    <source>
        <dbReference type="ARBA" id="ARBA00022857"/>
    </source>
</evidence>
<dbReference type="SUPFAM" id="SSF55347">
    <property type="entry name" value="Glyceraldehyde-3-phosphate dehydrogenase-like, C-terminal domain"/>
    <property type="match status" value="1"/>
</dbReference>
<evidence type="ECO:0000256" key="7">
    <source>
        <dbReference type="ARBA" id="ARBA00023154"/>
    </source>
</evidence>
<proteinExistence type="inferred from homology"/>
<dbReference type="PANTHER" id="PTHR20836">
    <property type="entry name" value="DIHYDRODIPICOLINATE REDUCTASE"/>
    <property type="match status" value="1"/>
</dbReference>
<dbReference type="InterPro" id="IPR022663">
    <property type="entry name" value="DapB_C"/>
</dbReference>
<dbReference type="GO" id="GO:0019877">
    <property type="term" value="P:diaminopimelate biosynthetic process"/>
    <property type="evidence" value="ECO:0007669"/>
    <property type="project" value="UniProtKB-KW"/>
</dbReference>
<evidence type="ECO:0000256" key="1">
    <source>
        <dbReference type="ARBA" id="ARBA00006642"/>
    </source>
</evidence>
<comment type="catalytic activity">
    <reaction evidence="11">
        <text>(S)-2,3,4,5-tetrahydrodipicolinate + NAD(+) + H2O = (2S,4S)-4-hydroxy-2,3,4,5-tetrahydrodipicolinate + NADH + H(+)</text>
        <dbReference type="Rhea" id="RHEA:35323"/>
        <dbReference type="ChEBI" id="CHEBI:15377"/>
        <dbReference type="ChEBI" id="CHEBI:15378"/>
        <dbReference type="ChEBI" id="CHEBI:16845"/>
        <dbReference type="ChEBI" id="CHEBI:57540"/>
        <dbReference type="ChEBI" id="CHEBI:57945"/>
        <dbReference type="ChEBI" id="CHEBI:67139"/>
        <dbReference type="EC" id="1.17.1.8"/>
    </reaction>
</comment>
<keyword evidence="3" id="KW-0521">NADP</keyword>
<protein>
    <recommendedName>
        <fullName evidence="9">4-hydroxy-tetrahydrodipicolinate reductase</fullName>
        <ecNumber evidence="9">1.17.1.8</ecNumber>
    </recommendedName>
</protein>
<accession>A0AAU7FE47</accession>
<comment type="catalytic activity">
    <reaction evidence="10">
        <text>(S)-2,3,4,5-tetrahydrodipicolinate + NADP(+) + H2O = (2S,4S)-4-hydroxy-2,3,4,5-tetrahydrodipicolinate + NADPH + H(+)</text>
        <dbReference type="Rhea" id="RHEA:35331"/>
        <dbReference type="ChEBI" id="CHEBI:15377"/>
        <dbReference type="ChEBI" id="CHEBI:15378"/>
        <dbReference type="ChEBI" id="CHEBI:16845"/>
        <dbReference type="ChEBI" id="CHEBI:57783"/>
        <dbReference type="ChEBI" id="CHEBI:58349"/>
        <dbReference type="ChEBI" id="CHEBI:67139"/>
        <dbReference type="EC" id="1.17.1.8"/>
    </reaction>
</comment>
<dbReference type="Pfam" id="PF05173">
    <property type="entry name" value="DapB_C"/>
    <property type="match status" value="1"/>
</dbReference>
<evidence type="ECO:0000259" key="13">
    <source>
        <dbReference type="Pfam" id="PF05173"/>
    </source>
</evidence>
<evidence type="ECO:0000256" key="2">
    <source>
        <dbReference type="ARBA" id="ARBA00022605"/>
    </source>
</evidence>
<evidence type="ECO:0000256" key="9">
    <source>
        <dbReference type="ARBA" id="ARBA00038983"/>
    </source>
</evidence>
<dbReference type="PANTHER" id="PTHR20836:SF0">
    <property type="entry name" value="4-HYDROXY-TETRAHYDRODIPICOLINATE REDUCTASE 1, CHLOROPLASTIC-RELATED"/>
    <property type="match status" value="1"/>
</dbReference>
<keyword evidence="2" id="KW-0028">Amino-acid biosynthesis</keyword>
<dbReference type="RefSeq" id="WP_348946294.1">
    <property type="nucleotide sequence ID" value="NZ_CP157355.1"/>
</dbReference>
<feature type="domain" description="Dihydrodipicolinate reductase N-terminal" evidence="12">
    <location>
        <begin position="3"/>
        <end position="120"/>
    </location>
</feature>
<reference evidence="14" key="1">
    <citation type="submission" date="2024-05" db="EMBL/GenBank/DDBJ databases">
        <authorList>
            <person name="Yang L."/>
            <person name="Pan L."/>
        </authorList>
    </citation>
    <scope>NUCLEOTIDE SEQUENCE</scope>
    <source>
        <strain evidence="14">FCG-7</strain>
    </source>
</reference>
<evidence type="ECO:0000256" key="6">
    <source>
        <dbReference type="ARBA" id="ARBA00023027"/>
    </source>
</evidence>
<evidence type="ECO:0000256" key="4">
    <source>
        <dbReference type="ARBA" id="ARBA00022915"/>
    </source>
</evidence>
<dbReference type="AlphaFoldDB" id="A0AAU7FE47"/>
<dbReference type="PIRSF" id="PIRSF000161">
    <property type="entry name" value="DHPR"/>
    <property type="match status" value="1"/>
</dbReference>
<evidence type="ECO:0000313" key="14">
    <source>
        <dbReference type="EMBL" id="XBM02026.1"/>
    </source>
</evidence>
<dbReference type="InterPro" id="IPR000846">
    <property type="entry name" value="DapB_N"/>
</dbReference>
<feature type="domain" description="Dihydrodipicolinate reductase C-terminal" evidence="13">
    <location>
        <begin position="124"/>
        <end position="232"/>
    </location>
</feature>
<evidence type="ECO:0000256" key="10">
    <source>
        <dbReference type="ARBA" id="ARBA00049080"/>
    </source>
</evidence>
<dbReference type="EMBL" id="CP157355">
    <property type="protein sequence ID" value="XBM02026.1"/>
    <property type="molecule type" value="Genomic_DNA"/>
</dbReference>
<keyword evidence="6" id="KW-0520">NAD</keyword>
<dbReference type="Gene3D" id="3.30.360.10">
    <property type="entry name" value="Dihydrodipicolinate Reductase, domain 2"/>
    <property type="match status" value="1"/>
</dbReference>
<evidence type="ECO:0000256" key="8">
    <source>
        <dbReference type="ARBA" id="ARBA00037922"/>
    </source>
</evidence>
<dbReference type="EC" id="1.17.1.8" evidence="9"/>
<dbReference type="Pfam" id="PF01113">
    <property type="entry name" value="DapB_N"/>
    <property type="match status" value="1"/>
</dbReference>
<comment type="pathway">
    <text evidence="8">Amino-acid biosynthesis; L-lysine biosynthesis via DAP pathway; (S)-tetrahydrodipicolinate from L-aspartate: step 4/4.</text>
</comment>
<organism evidence="14">
    <name type="scientific">Chitinibacter mangrovi</name>
    <dbReference type="NCBI Taxonomy" id="3153927"/>
    <lineage>
        <taxon>Bacteria</taxon>
        <taxon>Pseudomonadati</taxon>
        <taxon>Pseudomonadota</taxon>
        <taxon>Betaproteobacteria</taxon>
        <taxon>Neisseriales</taxon>
        <taxon>Chitinibacteraceae</taxon>
        <taxon>Chitinibacter</taxon>
    </lineage>
</organism>
<keyword evidence="5" id="KW-0560">Oxidoreductase</keyword>
<gene>
    <name evidence="14" type="ORF">ABHF33_07090</name>
</gene>
<dbReference type="InterPro" id="IPR023940">
    <property type="entry name" value="DHDPR_bac"/>
</dbReference>
<dbReference type="InterPro" id="IPR036291">
    <property type="entry name" value="NAD(P)-bd_dom_sf"/>
</dbReference>
<dbReference type="GO" id="GO:0008839">
    <property type="term" value="F:4-hydroxy-tetrahydrodipicolinate reductase"/>
    <property type="evidence" value="ECO:0007669"/>
    <property type="project" value="UniProtKB-EC"/>
</dbReference>
<evidence type="ECO:0000259" key="12">
    <source>
        <dbReference type="Pfam" id="PF01113"/>
    </source>
</evidence>
<dbReference type="SUPFAM" id="SSF51735">
    <property type="entry name" value="NAD(P)-binding Rossmann-fold domains"/>
    <property type="match status" value="1"/>
</dbReference>
<sequence length="245" mass="26667">MKNVGLIGYGRAGKAVARVLNADAAVNLKWVAHRNNENLTFTESYPVLTIRSAADFEILFNNHPVDYVIDFSSPDNIMLYGRAAAAAGIHILSANSNHDEAQLAFAQSLADQIVVMCSPNITVGINFLMIAAKALQKIAPHVDIAVLEEHFKEKKDISGTAKKLAHELNVGDVTSLRLGGIVGHHQVVFGFPYQTVRFIHDSISREAFGTGAIYALSLMAKQPPGMYEFASLMRQEVMSTLLEAS</sequence>
<keyword evidence="7" id="KW-0457">Lysine biosynthesis</keyword>
<keyword evidence="4" id="KW-0220">Diaminopimelate biosynthesis</keyword>
<evidence type="ECO:0000256" key="5">
    <source>
        <dbReference type="ARBA" id="ARBA00023002"/>
    </source>
</evidence>
<dbReference type="Gene3D" id="3.40.50.720">
    <property type="entry name" value="NAD(P)-binding Rossmann-like Domain"/>
    <property type="match status" value="1"/>
</dbReference>
<comment type="similarity">
    <text evidence="1">Belongs to the DapB family.</text>
</comment>
<evidence type="ECO:0000256" key="11">
    <source>
        <dbReference type="ARBA" id="ARBA00049396"/>
    </source>
</evidence>
<dbReference type="GO" id="GO:0009089">
    <property type="term" value="P:lysine biosynthetic process via diaminopimelate"/>
    <property type="evidence" value="ECO:0007669"/>
    <property type="project" value="InterPro"/>
</dbReference>
<dbReference type="KEGG" id="cmav:ABHF33_07090"/>
<name>A0AAU7FE47_9NEIS</name>